<dbReference type="PANTHER" id="PTHR33077:SF67">
    <property type="entry name" value="PROTEIN TIFY"/>
    <property type="match status" value="1"/>
</dbReference>
<comment type="caution">
    <text evidence="5">The sequence shown here is derived from an EMBL/GenBank/DDBJ whole genome shotgun (WGS) entry which is preliminary data.</text>
</comment>
<comment type="subcellular location">
    <subcellularLocation>
        <location evidence="2">Nucleus</location>
    </subcellularLocation>
</comment>
<evidence type="ECO:0000313" key="6">
    <source>
        <dbReference type="Proteomes" id="UP001386955"/>
    </source>
</evidence>
<organism evidence="5 6">
    <name type="scientific">Psophocarpus tetragonolobus</name>
    <name type="common">Winged bean</name>
    <name type="synonym">Dolichos tetragonolobus</name>
    <dbReference type="NCBI Taxonomy" id="3891"/>
    <lineage>
        <taxon>Eukaryota</taxon>
        <taxon>Viridiplantae</taxon>
        <taxon>Streptophyta</taxon>
        <taxon>Embryophyta</taxon>
        <taxon>Tracheophyta</taxon>
        <taxon>Spermatophyta</taxon>
        <taxon>Magnoliopsida</taxon>
        <taxon>eudicotyledons</taxon>
        <taxon>Gunneridae</taxon>
        <taxon>Pentapetalae</taxon>
        <taxon>rosids</taxon>
        <taxon>fabids</taxon>
        <taxon>Fabales</taxon>
        <taxon>Fabaceae</taxon>
        <taxon>Papilionoideae</taxon>
        <taxon>50 kb inversion clade</taxon>
        <taxon>NPAAA clade</taxon>
        <taxon>indigoferoid/millettioid clade</taxon>
        <taxon>Phaseoleae</taxon>
        <taxon>Psophocarpus</taxon>
    </lineage>
</organism>
<dbReference type="SMART" id="SM00979">
    <property type="entry name" value="TIFY"/>
    <property type="match status" value="1"/>
</dbReference>
<keyword evidence="2" id="KW-0539">Nucleus</keyword>
<dbReference type="EMBL" id="JAYMYS010000006">
    <property type="protein sequence ID" value="KAK7388328.1"/>
    <property type="molecule type" value="Genomic_DNA"/>
</dbReference>
<comment type="similarity">
    <text evidence="1 2">Belongs to the TIFY/JAZ family.</text>
</comment>
<dbReference type="GO" id="GO:0005634">
    <property type="term" value="C:nucleus"/>
    <property type="evidence" value="ECO:0007669"/>
    <property type="project" value="UniProtKB-SubCell"/>
</dbReference>
<dbReference type="Pfam" id="PF06200">
    <property type="entry name" value="tify"/>
    <property type="match status" value="1"/>
</dbReference>
<dbReference type="Proteomes" id="UP001386955">
    <property type="component" value="Unassembled WGS sequence"/>
</dbReference>
<dbReference type="GO" id="GO:2000022">
    <property type="term" value="P:regulation of jasmonic acid mediated signaling pathway"/>
    <property type="evidence" value="ECO:0007669"/>
    <property type="project" value="UniProtKB-UniRule"/>
</dbReference>
<keyword evidence="6" id="KW-1185">Reference proteome</keyword>
<dbReference type="PANTHER" id="PTHR33077">
    <property type="entry name" value="PROTEIN TIFY 4A-RELATED-RELATED"/>
    <property type="match status" value="1"/>
</dbReference>
<dbReference type="InterPro" id="IPR010399">
    <property type="entry name" value="Tify_dom"/>
</dbReference>
<keyword evidence="2" id="KW-1184">Jasmonic acid signaling pathway</keyword>
<sequence length="237" mass="25954">MGTRKGSSWSSQFNTQLAPKPHDTKQVDFSSTMAGVNPEAAGLKVYPSVMETVLELHTVSVDGRSDDASLMHFPAIRPVAARSSGQNKVTPSPTMFTILYKGNMCIYEGIPAEKVREILLIASVSAKSAEMKSGIPLTSLITKGPSSPQDNSTNLSASQSVCFPAKKSSIGRLQDEFPLARRQSLQRFLEKRRYRLANRAPYAAAKKVVHNFYPDSTPDFGSLNYPNKDFSLLLLPL</sequence>
<evidence type="ECO:0000256" key="3">
    <source>
        <dbReference type="SAM" id="MobiDB-lite"/>
    </source>
</evidence>
<dbReference type="PROSITE" id="PS51320">
    <property type="entry name" value="TIFY"/>
    <property type="match status" value="1"/>
</dbReference>
<feature type="region of interest" description="Disordered" evidence="3">
    <location>
        <begin position="1"/>
        <end position="26"/>
    </location>
</feature>
<proteinExistence type="inferred from homology"/>
<evidence type="ECO:0000313" key="5">
    <source>
        <dbReference type="EMBL" id="KAK7388328.1"/>
    </source>
</evidence>
<evidence type="ECO:0000259" key="4">
    <source>
        <dbReference type="PROSITE" id="PS51320"/>
    </source>
</evidence>
<gene>
    <name evidence="5" type="ORF">VNO78_23142</name>
</gene>
<dbReference type="GO" id="GO:0009611">
    <property type="term" value="P:response to wounding"/>
    <property type="evidence" value="ECO:0007669"/>
    <property type="project" value="UniProtKB-UniRule"/>
</dbReference>
<accession>A0AAN9S309</accession>
<protein>
    <recommendedName>
        <fullName evidence="2">Protein TIFY</fullName>
    </recommendedName>
    <alternativeName>
        <fullName evidence="2">Jasmonate ZIM domain-containing protein</fullName>
    </alternativeName>
</protein>
<reference evidence="5 6" key="1">
    <citation type="submission" date="2024-01" db="EMBL/GenBank/DDBJ databases">
        <title>The genomes of 5 underutilized Papilionoideae crops provide insights into root nodulation and disease resistanc.</title>
        <authorList>
            <person name="Jiang F."/>
        </authorList>
    </citation>
    <scope>NUCLEOTIDE SEQUENCE [LARGE SCALE GENOMIC DNA]</scope>
    <source>
        <strain evidence="5">DUOXIRENSHENG_FW03</strain>
        <tissue evidence="5">Leaves</tissue>
    </source>
</reference>
<dbReference type="GO" id="GO:0031347">
    <property type="term" value="P:regulation of defense response"/>
    <property type="evidence" value="ECO:0007669"/>
    <property type="project" value="UniProtKB-UniRule"/>
</dbReference>
<feature type="domain" description="Tify" evidence="4">
    <location>
        <begin position="89"/>
        <end position="124"/>
    </location>
</feature>
<evidence type="ECO:0000256" key="1">
    <source>
        <dbReference type="ARBA" id="ARBA00008614"/>
    </source>
</evidence>
<comment type="function">
    <text evidence="2">Repressor of jasmonate responses.</text>
</comment>
<comment type="domain">
    <text evidence="2">The jas domain is required for interaction with COI1.</text>
</comment>
<dbReference type="InterPro" id="IPR018467">
    <property type="entry name" value="CCT_CS"/>
</dbReference>
<name>A0AAN9S309_PSOTE</name>
<dbReference type="Pfam" id="PF09425">
    <property type="entry name" value="Jas_motif"/>
    <property type="match status" value="1"/>
</dbReference>
<feature type="compositionally biased region" description="Polar residues" evidence="3">
    <location>
        <begin position="1"/>
        <end position="17"/>
    </location>
</feature>
<evidence type="ECO:0000256" key="2">
    <source>
        <dbReference type="RuleBase" id="RU369065"/>
    </source>
</evidence>
<dbReference type="InterPro" id="IPR040390">
    <property type="entry name" value="TIFY/JAZ"/>
</dbReference>
<dbReference type="AlphaFoldDB" id="A0AAN9S309"/>